<feature type="transmembrane region" description="Helical" evidence="2">
    <location>
        <begin position="202"/>
        <end position="225"/>
    </location>
</feature>
<dbReference type="GO" id="GO:0005886">
    <property type="term" value="C:plasma membrane"/>
    <property type="evidence" value="ECO:0007669"/>
    <property type="project" value="UniProtKB-SubCell"/>
</dbReference>
<gene>
    <name evidence="3" type="ORF">GA0074695_0233</name>
</gene>
<feature type="region of interest" description="Disordered" evidence="1">
    <location>
        <begin position="1"/>
        <end position="38"/>
    </location>
</feature>
<dbReference type="RefSeq" id="WP_231934934.1">
    <property type="nucleotide sequence ID" value="NZ_LT607411.1"/>
</dbReference>
<keyword evidence="2" id="KW-1133">Transmembrane helix</keyword>
<feature type="transmembrane region" description="Helical" evidence="2">
    <location>
        <begin position="285"/>
        <end position="303"/>
    </location>
</feature>
<keyword evidence="4" id="KW-1185">Reference proteome</keyword>
<dbReference type="Proteomes" id="UP000198242">
    <property type="component" value="Chromosome I"/>
</dbReference>
<feature type="compositionally biased region" description="Polar residues" evidence="1">
    <location>
        <begin position="8"/>
        <end position="34"/>
    </location>
</feature>
<accession>A0A1C4U7F6</accession>
<evidence type="ECO:0000313" key="4">
    <source>
        <dbReference type="Proteomes" id="UP000198242"/>
    </source>
</evidence>
<reference evidence="4" key="1">
    <citation type="submission" date="2016-06" db="EMBL/GenBank/DDBJ databases">
        <authorList>
            <person name="Varghese N."/>
            <person name="Submissions Spin"/>
        </authorList>
    </citation>
    <scope>NUCLEOTIDE SEQUENCE [LARGE SCALE GENOMIC DNA]</scope>
    <source>
        <strain evidence="4">DSM 43909</strain>
    </source>
</reference>
<evidence type="ECO:0000256" key="1">
    <source>
        <dbReference type="SAM" id="MobiDB-lite"/>
    </source>
</evidence>
<keyword evidence="2" id="KW-0812">Transmembrane</keyword>
<sequence length="309" mass="31762">MSPDARTSLPSTRSLARKGATTNGGMMNSATQVHPTAVGTVPGTSALARVSSRSMFGKTLHDNRRVFTVWALATGLLAMAYASFYPQLSAEPAASVPEAMRGFGLDDTASAAGYLQGAVFGLLVPLLATFYGAATGARMISSDEESGYLDLLLAHPIGRARLVLHRFAALAVGAVVIAAAVLVAVLAVRGSAHLDSISVANFAAQAVNLALLAVFFGALATAVGAATGKSRATVFGVTAGLGVLGYVLNGFAPQLGAEWSRHLTPFHHYLGGEPLRYGFEPTGPLVLAAATAVLLGAGILRFARRDLGR</sequence>
<feature type="transmembrane region" description="Helical" evidence="2">
    <location>
        <begin position="66"/>
        <end position="85"/>
    </location>
</feature>
<proteinExistence type="predicted"/>
<protein>
    <submittedName>
        <fullName evidence="3">ABC-2 type transport system permease protein</fullName>
    </submittedName>
</protein>
<feature type="transmembrane region" description="Helical" evidence="2">
    <location>
        <begin position="114"/>
        <end position="134"/>
    </location>
</feature>
<organism evidence="3 4">
    <name type="scientific">Micromonospora viridifaciens</name>
    <dbReference type="NCBI Taxonomy" id="1881"/>
    <lineage>
        <taxon>Bacteria</taxon>
        <taxon>Bacillati</taxon>
        <taxon>Actinomycetota</taxon>
        <taxon>Actinomycetes</taxon>
        <taxon>Micromonosporales</taxon>
        <taxon>Micromonosporaceae</taxon>
        <taxon>Micromonospora</taxon>
    </lineage>
</organism>
<dbReference type="GO" id="GO:0140359">
    <property type="term" value="F:ABC-type transporter activity"/>
    <property type="evidence" value="ECO:0007669"/>
    <property type="project" value="InterPro"/>
</dbReference>
<dbReference type="Pfam" id="PF12679">
    <property type="entry name" value="ABC2_membrane_2"/>
    <property type="match status" value="1"/>
</dbReference>
<keyword evidence="2" id="KW-0472">Membrane</keyword>
<name>A0A1C4U7F6_MICVI</name>
<dbReference type="AlphaFoldDB" id="A0A1C4U7F6"/>
<feature type="transmembrane region" description="Helical" evidence="2">
    <location>
        <begin position="167"/>
        <end position="190"/>
    </location>
</feature>
<dbReference type="EMBL" id="LT607411">
    <property type="protein sequence ID" value="SCE67658.1"/>
    <property type="molecule type" value="Genomic_DNA"/>
</dbReference>
<evidence type="ECO:0000256" key="2">
    <source>
        <dbReference type="SAM" id="Phobius"/>
    </source>
</evidence>
<evidence type="ECO:0000313" key="3">
    <source>
        <dbReference type="EMBL" id="SCE67658.1"/>
    </source>
</evidence>
<feature type="transmembrane region" description="Helical" evidence="2">
    <location>
        <begin position="232"/>
        <end position="252"/>
    </location>
</feature>